<evidence type="ECO:0000313" key="2">
    <source>
        <dbReference type="Proteomes" id="UP000887581"/>
    </source>
</evidence>
<protein>
    <recommendedName>
        <fullName evidence="1">Domain of unknown function DB domain-containing protein</fullName>
    </recommendedName>
</protein>
<accession>A0A915PDC6</accession>
<dbReference type="WBParaSite" id="sdigi.contig11.g1170.t1">
    <property type="protein sequence ID" value="sdigi.contig11.g1170.t1"/>
    <property type="gene ID" value="sdigi.contig11.g1170"/>
</dbReference>
<dbReference type="InterPro" id="IPR002602">
    <property type="entry name" value="DB"/>
</dbReference>
<evidence type="ECO:0000259" key="1">
    <source>
        <dbReference type="Pfam" id="PF01682"/>
    </source>
</evidence>
<proteinExistence type="predicted"/>
<dbReference type="Proteomes" id="UP000887581">
    <property type="component" value="Unplaced"/>
</dbReference>
<reference evidence="3" key="1">
    <citation type="submission" date="2022-11" db="UniProtKB">
        <authorList>
            <consortium name="WormBaseParasite"/>
        </authorList>
    </citation>
    <scope>IDENTIFICATION</scope>
</reference>
<organism evidence="2 3">
    <name type="scientific">Setaria digitata</name>
    <dbReference type="NCBI Taxonomy" id="48799"/>
    <lineage>
        <taxon>Eukaryota</taxon>
        <taxon>Metazoa</taxon>
        <taxon>Ecdysozoa</taxon>
        <taxon>Nematoda</taxon>
        <taxon>Chromadorea</taxon>
        <taxon>Rhabditida</taxon>
        <taxon>Spirurina</taxon>
        <taxon>Spiruromorpha</taxon>
        <taxon>Filarioidea</taxon>
        <taxon>Setariidae</taxon>
        <taxon>Setaria</taxon>
    </lineage>
</organism>
<sequence>MNDNLSLFIPLSHEDVDCPDHKKYGPLSGNRAYYLIVPGLSLLSQTEIAKFCPKEKAFCLTKALQGQCYGKNVKAETLKRTCPCSCDAVHFDRIQSCCKAVGRREMEFCLPLCRYNTTLDELSTGLGYKCVSQLTTWAYCAADVGDNTACCKQRGIAPECLSFCKGDVPTCDLQSLFTYQPCLRYIGTITHCHMENLHSVPRWDPEWTARCDWDESD</sequence>
<feature type="domain" description="Domain of unknown function DB" evidence="1">
    <location>
        <begin position="97"/>
        <end position="193"/>
    </location>
</feature>
<keyword evidence="2" id="KW-1185">Reference proteome</keyword>
<evidence type="ECO:0000313" key="3">
    <source>
        <dbReference type="WBParaSite" id="sdigi.contig11.g1170.t1"/>
    </source>
</evidence>
<dbReference type="AlphaFoldDB" id="A0A915PDC6"/>
<dbReference type="Pfam" id="PF01682">
    <property type="entry name" value="DB"/>
    <property type="match status" value="1"/>
</dbReference>
<name>A0A915PDC6_9BILA</name>